<feature type="compositionally biased region" description="Basic and acidic residues" evidence="11">
    <location>
        <begin position="126"/>
        <end position="143"/>
    </location>
</feature>
<dbReference type="Gene3D" id="3.40.1350.10">
    <property type="match status" value="1"/>
</dbReference>
<dbReference type="InterPro" id="IPR011856">
    <property type="entry name" value="tRNA_endonuc-like_dom_sf"/>
</dbReference>
<keyword evidence="4 8" id="KW-0456">Lyase</keyword>
<comment type="similarity">
    <text evidence="1 8">Belongs to the tRNA-intron endonuclease family.</text>
</comment>
<keyword evidence="14" id="KW-0540">Nuclease</keyword>
<dbReference type="Pfam" id="PF01974">
    <property type="entry name" value="tRNA_int_endo"/>
    <property type="match status" value="1"/>
</dbReference>
<organism evidence="14 15">
    <name type="scientific">Geotrichum candidum</name>
    <name type="common">Oospora lactis</name>
    <name type="synonym">Dipodascus geotrichum</name>
    <dbReference type="NCBI Taxonomy" id="1173061"/>
    <lineage>
        <taxon>Eukaryota</taxon>
        <taxon>Fungi</taxon>
        <taxon>Dikarya</taxon>
        <taxon>Ascomycota</taxon>
        <taxon>Saccharomycotina</taxon>
        <taxon>Dipodascomycetes</taxon>
        <taxon>Dipodascales</taxon>
        <taxon>Dipodascaceae</taxon>
        <taxon>Geotrichum</taxon>
    </lineage>
</organism>
<dbReference type="PANTHER" id="PTHR13070">
    <property type="entry name" value="TRNA-SPLICING ENDONUCLEASE SUBUNIT SEN34-RELATED"/>
    <property type="match status" value="1"/>
</dbReference>
<dbReference type="GO" id="GO:0000379">
    <property type="term" value="P:tRNA-type intron splice site recognition and cleavage"/>
    <property type="evidence" value="ECO:0007669"/>
    <property type="project" value="UniProtKB-UniRule"/>
</dbReference>
<dbReference type="EMBL" id="CCBN010000006">
    <property type="protein sequence ID" value="CDO53872.1"/>
    <property type="molecule type" value="Genomic_DNA"/>
</dbReference>
<reference evidence="14" key="1">
    <citation type="submission" date="2014-03" db="EMBL/GenBank/DDBJ databases">
        <authorList>
            <person name="Casaregola S."/>
        </authorList>
    </citation>
    <scope>NUCLEOTIDE SEQUENCE [LARGE SCALE GENOMIC DNA]</scope>
    <source>
        <strain evidence="14">CLIB 918</strain>
    </source>
</reference>
<dbReference type="OrthoDB" id="48041at2759"/>
<keyword evidence="15" id="KW-1185">Reference proteome</keyword>
<dbReference type="STRING" id="1173061.A0A0J9X9E5"/>
<dbReference type="InterPro" id="IPR036167">
    <property type="entry name" value="tRNA_intron_Endo_cat-like_sf"/>
</dbReference>
<dbReference type="SUPFAM" id="SSF53032">
    <property type="entry name" value="tRNA-intron endonuclease catalytic domain-like"/>
    <property type="match status" value="1"/>
</dbReference>
<protein>
    <recommendedName>
        <fullName evidence="7 8">tRNA-splicing endonuclease subunit Sen34</fullName>
        <ecNumber evidence="2 8">4.6.1.16</ecNumber>
    </recommendedName>
</protein>
<evidence type="ECO:0000256" key="5">
    <source>
        <dbReference type="ARBA" id="ARBA00059865"/>
    </source>
</evidence>
<dbReference type="Pfam" id="PF26577">
    <property type="entry name" value="TSEN34_N"/>
    <property type="match status" value="1"/>
</dbReference>
<comment type="caution">
    <text evidence="14">The sequence shown here is derived from an EMBL/GenBank/DDBJ whole genome shotgun (WGS) entry which is preliminary data.</text>
</comment>
<evidence type="ECO:0000256" key="2">
    <source>
        <dbReference type="ARBA" id="ARBA00012573"/>
    </source>
</evidence>
<keyword evidence="10" id="KW-0175">Coiled coil</keyword>
<evidence type="ECO:0000256" key="7">
    <source>
        <dbReference type="ARBA" id="ARBA00070870"/>
    </source>
</evidence>
<evidence type="ECO:0000256" key="8">
    <source>
        <dbReference type="PIRNR" id="PIRNR017250"/>
    </source>
</evidence>
<gene>
    <name evidence="14" type="ORF">BN980_GECA06s00912g</name>
</gene>
<dbReference type="EC" id="4.6.1.16" evidence="2 8"/>
<dbReference type="AlphaFoldDB" id="A0A0J9X9E5"/>
<evidence type="ECO:0000256" key="6">
    <source>
        <dbReference type="ARBA" id="ARBA00062123"/>
    </source>
</evidence>
<evidence type="ECO:0000259" key="12">
    <source>
        <dbReference type="Pfam" id="PF01974"/>
    </source>
</evidence>
<dbReference type="PANTHER" id="PTHR13070:SF0">
    <property type="entry name" value="TRNA-SPLICING ENDONUCLEASE SUBUNIT SEN34"/>
    <property type="match status" value="1"/>
</dbReference>
<keyword evidence="14" id="KW-0255">Endonuclease</keyword>
<evidence type="ECO:0000313" key="15">
    <source>
        <dbReference type="Proteomes" id="UP000242525"/>
    </source>
</evidence>
<evidence type="ECO:0000256" key="3">
    <source>
        <dbReference type="ARBA" id="ARBA00022694"/>
    </source>
</evidence>
<evidence type="ECO:0000313" key="14">
    <source>
        <dbReference type="EMBL" id="CDO53872.1"/>
    </source>
</evidence>
<dbReference type="GO" id="GO:0000213">
    <property type="term" value="F:tRNA-intron lyase activity"/>
    <property type="evidence" value="ECO:0007669"/>
    <property type="project" value="UniProtKB-UniRule"/>
</dbReference>
<dbReference type="CDD" id="cd22363">
    <property type="entry name" value="tRNA-intron_lyase_C"/>
    <property type="match status" value="1"/>
</dbReference>
<comment type="function">
    <text evidence="5">Constitutes one of the two catalytic subunit of the tRNA-splicing endonuclease complex, a complex responsible for identification and cleavage of the splice sites in pre-tRNA. It cleaves pre-tRNA at the 5'- and 3'-splice sites to release the intron. The products are an intron and two tRNA half-molecules bearing 2',3'-cyclic phosphate and 5'-OH termini. There are no conserved sequences at the splice sites, but the intron is invariably located at the same site in the gene, placing the splice sites an invariant distance from the constant structural features of the tRNA body. It probably carries the active site for 3'-splice site cleavage.</text>
</comment>
<feature type="domain" description="TSEN34 N-terminal" evidence="13">
    <location>
        <begin position="10"/>
        <end position="80"/>
    </location>
</feature>
<feature type="domain" description="tRNA intron endonuclease catalytic" evidence="12">
    <location>
        <begin position="209"/>
        <end position="279"/>
    </location>
</feature>
<dbReference type="FunFam" id="3.40.1350.10:FF:000008">
    <property type="entry name" value="tRNA-splicing endonuclease subunit Sen34"/>
    <property type="match status" value="1"/>
</dbReference>
<evidence type="ECO:0000256" key="10">
    <source>
        <dbReference type="SAM" id="Coils"/>
    </source>
</evidence>
<evidence type="ECO:0000256" key="1">
    <source>
        <dbReference type="ARBA" id="ARBA00008078"/>
    </source>
</evidence>
<keyword evidence="14" id="KW-0378">Hydrolase</keyword>
<proteinExistence type="inferred from homology"/>
<feature type="active site" evidence="9">
    <location>
        <position position="244"/>
    </location>
</feature>
<evidence type="ECO:0000259" key="13">
    <source>
        <dbReference type="Pfam" id="PF26577"/>
    </source>
</evidence>
<dbReference type="PIRSF" id="PIRSF017250">
    <property type="entry name" value="tRNA_splic_SEN34"/>
    <property type="match status" value="1"/>
</dbReference>
<dbReference type="GO" id="GO:0003676">
    <property type="term" value="F:nucleic acid binding"/>
    <property type="evidence" value="ECO:0007669"/>
    <property type="project" value="InterPro"/>
</dbReference>
<dbReference type="GO" id="GO:0000214">
    <property type="term" value="C:tRNA-intron endonuclease complex"/>
    <property type="evidence" value="ECO:0007669"/>
    <property type="project" value="UniProtKB-UniRule"/>
</dbReference>
<feature type="coiled-coil region" evidence="10">
    <location>
        <begin position="92"/>
        <end position="119"/>
    </location>
</feature>
<dbReference type="InterPro" id="IPR006677">
    <property type="entry name" value="tRNA_intron_Endonuc_cat-like"/>
</dbReference>
<feature type="region of interest" description="Disordered" evidence="11">
    <location>
        <begin position="126"/>
        <end position="148"/>
    </location>
</feature>
<keyword evidence="3 8" id="KW-0819">tRNA processing</keyword>
<accession>A0A0J9X9E5</accession>
<name>A0A0J9X9E5_GEOCN</name>
<evidence type="ECO:0000256" key="4">
    <source>
        <dbReference type="ARBA" id="ARBA00023239"/>
    </source>
</evidence>
<evidence type="ECO:0000256" key="11">
    <source>
        <dbReference type="SAM" id="MobiDB-lite"/>
    </source>
</evidence>
<dbReference type="InterPro" id="IPR059049">
    <property type="entry name" value="TSEN34_N"/>
</dbReference>
<dbReference type="Proteomes" id="UP000242525">
    <property type="component" value="Unassembled WGS sequence"/>
</dbReference>
<feature type="active site" evidence="9">
    <location>
        <position position="275"/>
    </location>
</feature>
<evidence type="ECO:0000256" key="9">
    <source>
        <dbReference type="PIRSR" id="PIRSR017250-50"/>
    </source>
</evidence>
<sequence>MATDATPAKIPIHVSGERGLIFDIRDVKRLREEFHVCGTLIGILPQIPQQNVFQGLPLELMPEEIRFLVEECDAAYLVDDGPVHELAALSFLDDDRKALQEHRKKIADAQIEKHQQLVEIKRQQAIEKKGNKNAGKDGGKDSGKATSTLSAESGTFYSIDTYTTETPVNLPSYDLYEARYHTDAPVKLTSANNAVRKPLPPVRLPKQTAYDMYTHLQREQYFLSPGLRFGGQFLAYPGDPLRYHSHHIAIGYGWNEKFNVLDVVGGGRLGTAVKKCWYVGAKDYATGKYHGFSVEWSGFG</sequence>
<comment type="subunit">
    <text evidence="6">Heterotetramer composed of SEN2, SEN15, SEN34 and SEN54. Interacts directly with SEN15.</text>
</comment>
<feature type="active site" evidence="9">
    <location>
        <position position="236"/>
    </location>
</feature>
<dbReference type="InterPro" id="IPR016690">
    <property type="entry name" value="TSEN34"/>
</dbReference>